<proteinExistence type="predicted"/>
<reference evidence="1" key="1">
    <citation type="submission" date="2019-10" db="EMBL/GenBank/DDBJ databases">
        <title>Metagenomic sequencing of thiosulfate-disproportionating enrichment culture.</title>
        <authorList>
            <person name="Umezawa K."/>
            <person name="Kojima H."/>
            <person name="Fukui M."/>
        </authorList>
    </citation>
    <scope>NUCLEOTIDE SEQUENCE</scope>
    <source>
        <strain evidence="1">45J</strain>
    </source>
</reference>
<gene>
    <name evidence="1" type="ORF">A45J_2623</name>
</gene>
<name>A0A5J4L7X8_9ZZZZ</name>
<protein>
    <submittedName>
        <fullName evidence="1">Uncharacterized protein</fullName>
    </submittedName>
</protein>
<dbReference type="EMBL" id="BLAB01000001">
    <property type="protein sequence ID" value="GER94857.1"/>
    <property type="molecule type" value="Genomic_DNA"/>
</dbReference>
<sequence>MIVIYLFFGLLIAYAIRLYIKRDEPFETIEPKDLKKEITYISLSQPMDNALDPINWYKD</sequence>
<organism evidence="1">
    <name type="scientific">hot springs metagenome</name>
    <dbReference type="NCBI Taxonomy" id="433727"/>
    <lineage>
        <taxon>unclassified sequences</taxon>
        <taxon>metagenomes</taxon>
        <taxon>ecological metagenomes</taxon>
    </lineage>
</organism>
<evidence type="ECO:0000313" key="1">
    <source>
        <dbReference type="EMBL" id="GER94857.1"/>
    </source>
</evidence>
<accession>A0A5J4L7X8</accession>
<comment type="caution">
    <text evidence="1">The sequence shown here is derived from an EMBL/GenBank/DDBJ whole genome shotgun (WGS) entry which is preliminary data.</text>
</comment>
<dbReference type="AlphaFoldDB" id="A0A5J4L7X8"/>